<evidence type="ECO:0000313" key="3">
    <source>
        <dbReference type="Proteomes" id="UP001163798"/>
    </source>
</evidence>
<dbReference type="AlphaFoldDB" id="A0AA38NC98"/>
<accession>A0AA38NC98</accession>
<proteinExistence type="predicted"/>
<evidence type="ECO:0000313" key="2">
    <source>
        <dbReference type="EMBL" id="KAJ3783226.1"/>
    </source>
</evidence>
<feature type="compositionally biased region" description="Polar residues" evidence="1">
    <location>
        <begin position="239"/>
        <end position="250"/>
    </location>
</feature>
<evidence type="ECO:0000256" key="1">
    <source>
        <dbReference type="SAM" id="MobiDB-lite"/>
    </source>
</evidence>
<organism evidence="2 3">
    <name type="scientific">Lentinula aff. detonsa</name>
    <dbReference type="NCBI Taxonomy" id="2804958"/>
    <lineage>
        <taxon>Eukaryota</taxon>
        <taxon>Fungi</taxon>
        <taxon>Dikarya</taxon>
        <taxon>Basidiomycota</taxon>
        <taxon>Agaricomycotina</taxon>
        <taxon>Agaricomycetes</taxon>
        <taxon>Agaricomycetidae</taxon>
        <taxon>Agaricales</taxon>
        <taxon>Marasmiineae</taxon>
        <taxon>Omphalotaceae</taxon>
        <taxon>Lentinula</taxon>
    </lineage>
</organism>
<feature type="compositionally biased region" description="Polar residues" evidence="1">
    <location>
        <begin position="277"/>
        <end position="307"/>
    </location>
</feature>
<gene>
    <name evidence="2" type="ORF">GGU10DRAFT_58266</name>
</gene>
<keyword evidence="3" id="KW-1185">Reference proteome</keyword>
<dbReference type="EMBL" id="MU793430">
    <property type="protein sequence ID" value="KAJ3783226.1"/>
    <property type="molecule type" value="Genomic_DNA"/>
</dbReference>
<feature type="region of interest" description="Disordered" evidence="1">
    <location>
        <begin position="237"/>
        <end position="263"/>
    </location>
</feature>
<dbReference type="Proteomes" id="UP001163798">
    <property type="component" value="Unassembled WGS sequence"/>
</dbReference>
<comment type="caution">
    <text evidence="2">The sequence shown here is derived from an EMBL/GenBank/DDBJ whole genome shotgun (WGS) entry which is preliminary data.</text>
</comment>
<reference evidence="2" key="1">
    <citation type="submission" date="2022-08" db="EMBL/GenBank/DDBJ databases">
        <authorList>
            <consortium name="DOE Joint Genome Institute"/>
            <person name="Min B."/>
            <person name="Riley R."/>
            <person name="Sierra-Patev S."/>
            <person name="Naranjo-Ortiz M."/>
            <person name="Looney B."/>
            <person name="Konkel Z."/>
            <person name="Slot J.C."/>
            <person name="Sakamoto Y."/>
            <person name="Steenwyk J.L."/>
            <person name="Rokas A."/>
            <person name="Carro J."/>
            <person name="Camarero S."/>
            <person name="Ferreira P."/>
            <person name="Molpeceres G."/>
            <person name="Ruiz-Duenas F.J."/>
            <person name="Serrano A."/>
            <person name="Henrissat B."/>
            <person name="Drula E."/>
            <person name="Hughes K.W."/>
            <person name="Mata J.L."/>
            <person name="Ishikawa N.K."/>
            <person name="Vargas-Isla R."/>
            <person name="Ushijima S."/>
            <person name="Smith C.A."/>
            <person name="Ahrendt S."/>
            <person name="Andreopoulos W."/>
            <person name="He G."/>
            <person name="Labutti K."/>
            <person name="Lipzen A."/>
            <person name="Ng V."/>
            <person name="Sandor L."/>
            <person name="Barry K."/>
            <person name="Martinez A.T."/>
            <person name="Xiao Y."/>
            <person name="Gibbons J.G."/>
            <person name="Terashima K."/>
            <person name="Hibbett D.S."/>
            <person name="Grigoriev I.V."/>
        </authorList>
    </citation>
    <scope>NUCLEOTIDE SEQUENCE</scope>
    <source>
        <strain evidence="2">TFB10291</strain>
    </source>
</reference>
<sequence>MSRRMEASQDDTFPSQRYLRRQWKLFKPHLQRSESLPDLALLPYERPLFTCEDCNFSNKIIDLCLWCPFKANAKMVNSNSKCRRRRVSAPALILCWQPLPTRPMIKQETLLQAPRPIAIRSPLSVSANPVYSEADAYHSARSTEAKALDTSINALGIKSPSFEENVNIPDDTVLQRPDNIVANLGCGVVTPHPEAQSFATSSMLTPLHSVDPDASCHQSYLGVNSVRDGLTTLHGKTFGNHSSSNRSTAGCTPASVDITPTPPLRRKKSYLILHMSTPPSKSANTWTVPSGRQRPQSQPAASGLTASASPAITQSLWLPVTSLDHHMRARARTQPDLPQLHLGHPSRPYYTALRKKMSPPSLSILSSSPQSIQGSSSAFLSFPRVSSPVLQPPYPASFSDDSFELSGAELSQFLPLGLPVTTTSNSNPPFIPFGIVLPSPSANFYFPGEKSPGFQFRSIKDKFRRHSDTTTFSKSDEMKLRLALAREVGGAADVGSDEGFVNESRVMANVKLHVRRLSRGLKDFVNIKRRS</sequence>
<feature type="region of interest" description="Disordered" evidence="1">
    <location>
        <begin position="276"/>
        <end position="307"/>
    </location>
</feature>
<name>A0AA38NC98_9AGAR</name>
<protein>
    <submittedName>
        <fullName evidence="2">Uncharacterized protein</fullName>
    </submittedName>
</protein>